<dbReference type="RefSeq" id="WP_172208792.1">
    <property type="nucleotide sequence ID" value="NZ_BLLI01000031.1"/>
</dbReference>
<sequence length="207" mass="22741">MNKTIKTDVIFEEEIKKSRFICQLKRVYTEDEARAFIAAVKKQHHKANHNVSAFTIGDNQEIQRSSDDGEPSGTAGIPMLEILKKRELINVAAVVTRYFGGIKLGAGGLIRAYAGSVNHAIDTVGLVAIVEQTQVDLRLDYGLFDQVSRYLTRAGIAIANSEFTSDVLVTVFVASDTVAQLKSELTELCHGKLTMAEGDKKLVEIEI</sequence>
<dbReference type="InterPro" id="IPR035647">
    <property type="entry name" value="EFG_III/V"/>
</dbReference>
<gene>
    <name evidence="4" type="primary">ykjI</name>
    <name evidence="4" type="ORF">Hs30E_11560</name>
</gene>
<dbReference type="AlphaFoldDB" id="A0A6A0BD65"/>
<evidence type="ECO:0000259" key="3">
    <source>
        <dbReference type="Pfam" id="PF09186"/>
    </source>
</evidence>
<dbReference type="EMBL" id="BLLI01000031">
    <property type="protein sequence ID" value="GFH42605.1"/>
    <property type="molecule type" value="Genomic_DNA"/>
</dbReference>
<dbReference type="NCBIfam" id="TIGR00257">
    <property type="entry name" value="IMPACT_YIGZ"/>
    <property type="match status" value="1"/>
</dbReference>
<dbReference type="InterPro" id="IPR036956">
    <property type="entry name" value="Impact_N_sf"/>
</dbReference>
<evidence type="ECO:0000256" key="1">
    <source>
        <dbReference type="ARBA" id="ARBA00007665"/>
    </source>
</evidence>
<name>A0A6A0BD65_9LACT</name>
<dbReference type="GO" id="GO:0005737">
    <property type="term" value="C:cytoplasm"/>
    <property type="evidence" value="ECO:0007669"/>
    <property type="project" value="TreeGrafter"/>
</dbReference>
<feature type="domain" description="UPF0029" evidence="3">
    <location>
        <begin position="137"/>
        <end position="192"/>
    </location>
</feature>
<dbReference type="PANTHER" id="PTHR16301">
    <property type="entry name" value="IMPACT-RELATED"/>
    <property type="match status" value="1"/>
</dbReference>
<dbReference type="InterPro" id="IPR015269">
    <property type="entry name" value="UPF0029_Impact_C"/>
</dbReference>
<feature type="domain" description="Impact N-terminal" evidence="2">
    <location>
        <begin position="16"/>
        <end position="121"/>
    </location>
</feature>
<dbReference type="InterPro" id="IPR023582">
    <property type="entry name" value="Impact"/>
</dbReference>
<dbReference type="SUPFAM" id="SSF54980">
    <property type="entry name" value="EF-G C-terminal domain-like"/>
    <property type="match status" value="1"/>
</dbReference>
<dbReference type="Pfam" id="PF09186">
    <property type="entry name" value="DUF1949"/>
    <property type="match status" value="1"/>
</dbReference>
<organism evidence="4 5">
    <name type="scientific">Pseudolactococcus hodotermopsidis</name>
    <dbReference type="NCBI Taxonomy" id="2709157"/>
    <lineage>
        <taxon>Bacteria</taxon>
        <taxon>Bacillati</taxon>
        <taxon>Bacillota</taxon>
        <taxon>Bacilli</taxon>
        <taxon>Lactobacillales</taxon>
        <taxon>Streptococcaceae</taxon>
        <taxon>Pseudolactococcus</taxon>
    </lineage>
</organism>
<dbReference type="InterPro" id="IPR001498">
    <property type="entry name" value="Impact_N"/>
</dbReference>
<comment type="caution">
    <text evidence="4">The sequence shown here is derived from an EMBL/GenBank/DDBJ whole genome shotgun (WGS) entry which is preliminary data.</text>
</comment>
<proteinExistence type="inferred from homology"/>
<dbReference type="InterPro" id="IPR020568">
    <property type="entry name" value="Ribosomal_Su5_D2-typ_SF"/>
</dbReference>
<evidence type="ECO:0000313" key="5">
    <source>
        <dbReference type="Proteomes" id="UP000480303"/>
    </source>
</evidence>
<dbReference type="PROSITE" id="PS00910">
    <property type="entry name" value="UPF0029"/>
    <property type="match status" value="1"/>
</dbReference>
<dbReference type="Gene3D" id="3.30.70.240">
    <property type="match status" value="1"/>
</dbReference>
<dbReference type="Pfam" id="PF01205">
    <property type="entry name" value="Impact_N"/>
    <property type="match status" value="1"/>
</dbReference>
<comment type="similarity">
    <text evidence="1">Belongs to the IMPACT family.</text>
</comment>
<evidence type="ECO:0000259" key="2">
    <source>
        <dbReference type="Pfam" id="PF01205"/>
    </source>
</evidence>
<evidence type="ECO:0000313" key="4">
    <source>
        <dbReference type="EMBL" id="GFH42605.1"/>
    </source>
</evidence>
<dbReference type="SUPFAM" id="SSF54211">
    <property type="entry name" value="Ribosomal protein S5 domain 2-like"/>
    <property type="match status" value="1"/>
</dbReference>
<dbReference type="Proteomes" id="UP000480303">
    <property type="component" value="Unassembled WGS sequence"/>
</dbReference>
<dbReference type="InterPro" id="IPR020569">
    <property type="entry name" value="UPF0029_Impact_CS"/>
</dbReference>
<protein>
    <submittedName>
        <fullName evidence="4">YigZ family protein</fullName>
    </submittedName>
</protein>
<keyword evidence="5" id="KW-1185">Reference proteome</keyword>
<reference evidence="4 5" key="1">
    <citation type="submission" date="2020-02" db="EMBL/GenBank/DDBJ databases">
        <title>Draft genome sequence of Lactococcus sp. Hs30E4-3.</title>
        <authorList>
            <person name="Noda S."/>
            <person name="Yuki M."/>
            <person name="Ohkuma M."/>
        </authorList>
    </citation>
    <scope>NUCLEOTIDE SEQUENCE [LARGE SCALE GENOMIC DNA]</scope>
    <source>
        <strain evidence="4 5">Hs30E4-3</strain>
    </source>
</reference>
<dbReference type="InterPro" id="IPR015796">
    <property type="entry name" value="Impact_YigZ-like"/>
</dbReference>
<accession>A0A6A0BD65</accession>
<dbReference type="Gene3D" id="3.30.230.30">
    <property type="entry name" value="Impact, N-terminal domain"/>
    <property type="match status" value="1"/>
</dbReference>
<dbReference type="GO" id="GO:0006446">
    <property type="term" value="P:regulation of translational initiation"/>
    <property type="evidence" value="ECO:0007669"/>
    <property type="project" value="TreeGrafter"/>
</dbReference>
<dbReference type="PANTHER" id="PTHR16301:SF20">
    <property type="entry name" value="IMPACT FAMILY MEMBER YIGZ"/>
    <property type="match status" value="1"/>
</dbReference>